<proteinExistence type="predicted"/>
<dbReference type="Proteomes" id="UP001158416">
    <property type="component" value="Unassembled WGS sequence"/>
</dbReference>
<name>A0AA42PVM7_9ENTR</name>
<evidence type="ECO:0000313" key="1">
    <source>
        <dbReference type="EMBL" id="MDH1321619.1"/>
    </source>
</evidence>
<gene>
    <name evidence="1" type="ORF">N5C39_25110</name>
</gene>
<dbReference type="AlphaFoldDB" id="A0AA42PVM7"/>
<dbReference type="EMBL" id="JAOCAP010000060">
    <property type="protein sequence ID" value="MDH1321619.1"/>
    <property type="molecule type" value="Genomic_DNA"/>
</dbReference>
<protein>
    <submittedName>
        <fullName evidence="1">Uncharacterized protein</fullName>
    </submittedName>
</protein>
<organism evidence="1 2">
    <name type="scientific">Enterobacter bugandensis</name>
    <dbReference type="NCBI Taxonomy" id="881260"/>
    <lineage>
        <taxon>Bacteria</taxon>
        <taxon>Pseudomonadati</taxon>
        <taxon>Pseudomonadota</taxon>
        <taxon>Gammaproteobacteria</taxon>
        <taxon>Enterobacterales</taxon>
        <taxon>Enterobacteriaceae</taxon>
        <taxon>Enterobacter</taxon>
    </lineage>
</organism>
<reference evidence="1" key="1">
    <citation type="submission" date="2022-09" db="EMBL/GenBank/DDBJ databases">
        <title>Intensive care unit water sources are persistently colonized with multi-drug resistant bacteria and are the site of extensive horizontal gene transfer of antibiotic resistance genes.</title>
        <authorList>
            <person name="Diorio-Toth L."/>
        </authorList>
    </citation>
    <scope>NUCLEOTIDE SEQUENCE</scope>
    <source>
        <strain evidence="1">GD03936</strain>
    </source>
</reference>
<sequence length="74" mass="8170">MDSHRDLSGERALFIANEIGAAVIELIANGMDVNRPDITDHLELKRKTVGNTLYKGVLRDASAVVWEKQGASYE</sequence>
<accession>A0AA42PVM7</accession>
<evidence type="ECO:0000313" key="2">
    <source>
        <dbReference type="Proteomes" id="UP001158416"/>
    </source>
</evidence>
<comment type="caution">
    <text evidence="1">The sequence shown here is derived from an EMBL/GenBank/DDBJ whole genome shotgun (WGS) entry which is preliminary data.</text>
</comment>